<feature type="compositionally biased region" description="Basic and acidic residues" evidence="1">
    <location>
        <begin position="295"/>
        <end position="322"/>
    </location>
</feature>
<feature type="compositionally biased region" description="Polar residues" evidence="1">
    <location>
        <begin position="284"/>
        <end position="294"/>
    </location>
</feature>
<organism evidence="2 3">
    <name type="scientific">Penicillium chermesinum</name>
    <dbReference type="NCBI Taxonomy" id="63820"/>
    <lineage>
        <taxon>Eukaryota</taxon>
        <taxon>Fungi</taxon>
        <taxon>Dikarya</taxon>
        <taxon>Ascomycota</taxon>
        <taxon>Pezizomycotina</taxon>
        <taxon>Eurotiomycetes</taxon>
        <taxon>Eurotiomycetidae</taxon>
        <taxon>Eurotiales</taxon>
        <taxon>Aspergillaceae</taxon>
        <taxon>Penicillium</taxon>
    </lineage>
</organism>
<dbReference type="RefSeq" id="XP_058329042.1">
    <property type="nucleotide sequence ID" value="XM_058476152.1"/>
</dbReference>
<keyword evidence="3" id="KW-1185">Reference proteome</keyword>
<evidence type="ECO:0000313" key="2">
    <source>
        <dbReference type="EMBL" id="KAJ5225631.1"/>
    </source>
</evidence>
<reference evidence="2" key="2">
    <citation type="journal article" date="2023" name="IMA Fungus">
        <title>Comparative genomic study of the Penicillium genus elucidates a diverse pangenome and 15 lateral gene transfer events.</title>
        <authorList>
            <person name="Petersen C."/>
            <person name="Sorensen T."/>
            <person name="Nielsen M.R."/>
            <person name="Sondergaard T.E."/>
            <person name="Sorensen J.L."/>
            <person name="Fitzpatrick D.A."/>
            <person name="Frisvad J.C."/>
            <person name="Nielsen K.L."/>
        </authorList>
    </citation>
    <scope>NUCLEOTIDE SEQUENCE</scope>
    <source>
        <strain evidence="2">IBT 19713</strain>
    </source>
</reference>
<proteinExistence type="predicted"/>
<sequence length="401" mass="44870">MGQKLVVELLGYGYREEPVYPHVHNEENTICYDAGGGYFISLDADDHMQSSPGPQGETFEASTNVLSLTVANWIHENRSYILRLAEQSVNAPRIKDPFEVFVGRNKTTLRFRLPEKYPGGRTQFLRCVKCVMDNPYQFGIVNMHFGNLAITKFVNALNNDFRANGSTLVWSIKKKARGAYQGKWANARGVSGRIFFRFSFGTSDAEKLALEVDTTNPEYRELSGGNPDVFMRAMSFPFGVLVELKASAALTGNNILGNTKSRHPPGDIQEEGEVAPIGIDESSQRLPITSFNTSEKIERDTQEIKKKMKQVEGDRAQTDKDVQGSAHEQAPAPHDPPTVDDGSESHERDEELISSSSHVDIQTDQSAWSVRSSPPPLDNHCRLLSREIRTNRHVQVRDNFP</sequence>
<reference evidence="2" key="1">
    <citation type="submission" date="2022-11" db="EMBL/GenBank/DDBJ databases">
        <authorList>
            <person name="Petersen C."/>
        </authorList>
    </citation>
    <scope>NUCLEOTIDE SEQUENCE</scope>
    <source>
        <strain evidence="2">IBT 19713</strain>
    </source>
</reference>
<protein>
    <submittedName>
        <fullName evidence="2">Uncharacterized protein</fullName>
    </submittedName>
</protein>
<comment type="caution">
    <text evidence="2">The sequence shown here is derived from an EMBL/GenBank/DDBJ whole genome shotgun (WGS) entry which is preliminary data.</text>
</comment>
<dbReference type="Proteomes" id="UP001150941">
    <property type="component" value="Unassembled WGS sequence"/>
</dbReference>
<dbReference type="EMBL" id="JAPQKS010000005">
    <property type="protein sequence ID" value="KAJ5225631.1"/>
    <property type="molecule type" value="Genomic_DNA"/>
</dbReference>
<dbReference type="AlphaFoldDB" id="A0A9W9NT11"/>
<accession>A0A9W9NT11</accession>
<feature type="region of interest" description="Disordered" evidence="1">
    <location>
        <begin position="276"/>
        <end position="378"/>
    </location>
</feature>
<feature type="compositionally biased region" description="Polar residues" evidence="1">
    <location>
        <begin position="353"/>
        <end position="372"/>
    </location>
</feature>
<dbReference type="GeneID" id="83203455"/>
<gene>
    <name evidence="2" type="ORF">N7468_006856</name>
</gene>
<evidence type="ECO:0000313" key="3">
    <source>
        <dbReference type="Proteomes" id="UP001150941"/>
    </source>
</evidence>
<evidence type="ECO:0000256" key="1">
    <source>
        <dbReference type="SAM" id="MobiDB-lite"/>
    </source>
</evidence>
<name>A0A9W9NT11_9EURO</name>